<sequence length="171" mass="18529">MNSRRPMPAGFPDCARSAPTTGVTEFASYRGLMVLSGISPDATENPHIIRSGDGKAAVWVGSIDDLWSLGKPRGKGGPWLDTKVEKDKASDPYLLAGYDRKKISLEHDSGTSVDFRIEVDLTGMGDWVTYDTISVASGESVEHIFPDGYSAYWLRVVASAFCTASAQLTYD</sequence>
<evidence type="ECO:0000313" key="2">
    <source>
        <dbReference type="Proteomes" id="UP001597375"/>
    </source>
</evidence>
<proteinExistence type="predicted"/>
<dbReference type="EMBL" id="JBHUIT010000031">
    <property type="protein sequence ID" value="MFD2257561.1"/>
    <property type="molecule type" value="Genomic_DNA"/>
</dbReference>
<accession>A0ABW5DA00</accession>
<protein>
    <recommendedName>
        <fullName evidence="3">Discoidin domain-containing protein</fullName>
    </recommendedName>
</protein>
<keyword evidence="2" id="KW-1185">Reference proteome</keyword>
<name>A0ABW5DA00_9BACT</name>
<dbReference type="RefSeq" id="WP_386820875.1">
    <property type="nucleotide sequence ID" value="NZ_JBHUIT010000031.1"/>
</dbReference>
<evidence type="ECO:0008006" key="3">
    <source>
        <dbReference type="Google" id="ProtNLM"/>
    </source>
</evidence>
<dbReference type="Proteomes" id="UP001597375">
    <property type="component" value="Unassembled WGS sequence"/>
</dbReference>
<organism evidence="1 2">
    <name type="scientific">Luteolibacter algae</name>
    <dbReference type="NCBI Taxonomy" id="454151"/>
    <lineage>
        <taxon>Bacteria</taxon>
        <taxon>Pseudomonadati</taxon>
        <taxon>Verrucomicrobiota</taxon>
        <taxon>Verrucomicrobiia</taxon>
        <taxon>Verrucomicrobiales</taxon>
        <taxon>Verrucomicrobiaceae</taxon>
        <taxon>Luteolibacter</taxon>
    </lineage>
</organism>
<reference evidence="2" key="1">
    <citation type="journal article" date="2019" name="Int. J. Syst. Evol. Microbiol.">
        <title>The Global Catalogue of Microorganisms (GCM) 10K type strain sequencing project: providing services to taxonomists for standard genome sequencing and annotation.</title>
        <authorList>
            <consortium name="The Broad Institute Genomics Platform"/>
            <consortium name="The Broad Institute Genome Sequencing Center for Infectious Disease"/>
            <person name="Wu L."/>
            <person name="Ma J."/>
        </authorList>
    </citation>
    <scope>NUCLEOTIDE SEQUENCE [LARGE SCALE GENOMIC DNA]</scope>
    <source>
        <strain evidence="2">CGMCC 4.7106</strain>
    </source>
</reference>
<gene>
    <name evidence="1" type="ORF">ACFSSA_12835</name>
</gene>
<evidence type="ECO:0000313" key="1">
    <source>
        <dbReference type="EMBL" id="MFD2257561.1"/>
    </source>
</evidence>
<comment type="caution">
    <text evidence="1">The sequence shown here is derived from an EMBL/GenBank/DDBJ whole genome shotgun (WGS) entry which is preliminary data.</text>
</comment>